<keyword evidence="2" id="KW-1185">Reference proteome</keyword>
<accession>B4REQ2</accession>
<dbReference type="PANTHER" id="PTHR39327">
    <property type="match status" value="1"/>
</dbReference>
<protein>
    <recommendedName>
        <fullName evidence="3">Transglutaminase</fullName>
    </recommendedName>
</protein>
<dbReference type="eggNOG" id="COG3672">
    <property type="taxonomic scope" value="Bacteria"/>
</dbReference>
<dbReference type="RefSeq" id="WP_012522720.1">
    <property type="nucleotide sequence ID" value="NC_011144.1"/>
</dbReference>
<dbReference type="Proteomes" id="UP000001868">
    <property type="component" value="Chromosome"/>
</dbReference>
<dbReference type="PANTHER" id="PTHR39327:SF1">
    <property type="entry name" value="BLR5470 PROTEIN"/>
    <property type="match status" value="1"/>
</dbReference>
<dbReference type="STRING" id="450851.PHZ_c2167"/>
<evidence type="ECO:0000313" key="2">
    <source>
        <dbReference type="Proteomes" id="UP000001868"/>
    </source>
</evidence>
<reference evidence="1 2" key="1">
    <citation type="journal article" date="2008" name="BMC Genomics">
        <title>Complete genome of Phenylobacterium zucineum - a novel facultative intracellular bacterium isolated from human erythroleukemia cell line K562.</title>
        <authorList>
            <person name="Luo Y."/>
            <person name="Xu X."/>
            <person name="Ding Z."/>
            <person name="Liu Z."/>
            <person name="Zhang B."/>
            <person name="Yan Z."/>
            <person name="Sun J."/>
            <person name="Hu S."/>
            <person name="Hu X."/>
        </authorList>
    </citation>
    <scope>NUCLEOTIDE SEQUENCE [LARGE SCALE GENOMIC DNA]</scope>
    <source>
        <strain evidence="1 2">HLK1</strain>
    </source>
</reference>
<dbReference type="HOGENOM" id="CLU_1045274_0_0_5"/>
<gene>
    <name evidence="1" type="ordered locus">PHZ_c2167</name>
</gene>
<dbReference type="InterPro" id="IPR010319">
    <property type="entry name" value="Transglutaminase-like_Cys_pept"/>
</dbReference>
<dbReference type="Pfam" id="PF06035">
    <property type="entry name" value="Peptidase_C93"/>
    <property type="match status" value="1"/>
</dbReference>
<proteinExistence type="predicted"/>
<evidence type="ECO:0008006" key="3">
    <source>
        <dbReference type="Google" id="ProtNLM"/>
    </source>
</evidence>
<sequence>MALGSAASAPRGFVEFCERQPADCGATTEELATLRDSSVQQATMAGPIPVRFDWSGVFGATGAVSPAAAPRPPVAGGELAAVSFDWSATFAKQPTAAAPVVEAATEASPEPAAAAPAEALALTPQLWAQVVRANDQVNRAIAQKTDAEAYGAPEFWSLPIAAGARYGDCEDYVLEKRRALLAAGVPQRALSIAVVNTPEGDAHAVLLVETAAGAYVLDNLTPWVLPWTKTAYRWRERQVAGSAARWAMAAPGAQPADAALLLASLR</sequence>
<organism evidence="1 2">
    <name type="scientific">Phenylobacterium zucineum (strain HLK1)</name>
    <dbReference type="NCBI Taxonomy" id="450851"/>
    <lineage>
        <taxon>Bacteria</taxon>
        <taxon>Pseudomonadati</taxon>
        <taxon>Pseudomonadota</taxon>
        <taxon>Alphaproteobacteria</taxon>
        <taxon>Caulobacterales</taxon>
        <taxon>Caulobacteraceae</taxon>
        <taxon>Phenylobacterium</taxon>
    </lineage>
</organism>
<dbReference type="KEGG" id="pzu:PHZ_c2167"/>
<dbReference type="EMBL" id="CP000747">
    <property type="protein sequence ID" value="ACG78578.1"/>
    <property type="molecule type" value="Genomic_DNA"/>
</dbReference>
<evidence type="ECO:0000313" key="1">
    <source>
        <dbReference type="EMBL" id="ACG78578.1"/>
    </source>
</evidence>
<name>B4REQ2_PHEZH</name>
<dbReference type="AlphaFoldDB" id="B4REQ2"/>
<dbReference type="Gene3D" id="3.10.620.30">
    <property type="match status" value="1"/>
</dbReference>